<accession>A0AA39VUV0</accession>
<sequence>MQMNQKSKVVERKTGAEAMDIVVATQVKPVGKHGGGVQEMGKLPDSGGTSMETKLEEGNCGAFHLKNLKEEVVPQKVHSVGRWKRVRRDEGGVSDSLGKENNVGKRNSADQESYQQGASKKVKESLPIVEGAGFQEDEADRKNVYGVETVFNSGNLVVVDTNESDGRGNRLGMEIPTTGRQERTVEVGVFPFRGNLDVDRGQVSSVQIENE</sequence>
<keyword evidence="3" id="KW-1185">Reference proteome</keyword>
<evidence type="ECO:0000256" key="1">
    <source>
        <dbReference type="SAM" id="MobiDB-lite"/>
    </source>
</evidence>
<reference evidence="2" key="2">
    <citation type="submission" date="2023-06" db="EMBL/GenBank/DDBJ databases">
        <authorList>
            <person name="Swenson N.G."/>
            <person name="Wegrzyn J.L."/>
            <person name="Mcevoy S.L."/>
        </authorList>
    </citation>
    <scope>NUCLEOTIDE SEQUENCE</scope>
    <source>
        <strain evidence="2">NS2018</strain>
        <tissue evidence="2">Leaf</tissue>
    </source>
</reference>
<name>A0AA39VUV0_ACESA</name>
<protein>
    <submittedName>
        <fullName evidence="2">Uncharacterized protein</fullName>
    </submittedName>
</protein>
<organism evidence="2 3">
    <name type="scientific">Acer saccharum</name>
    <name type="common">Sugar maple</name>
    <dbReference type="NCBI Taxonomy" id="4024"/>
    <lineage>
        <taxon>Eukaryota</taxon>
        <taxon>Viridiplantae</taxon>
        <taxon>Streptophyta</taxon>
        <taxon>Embryophyta</taxon>
        <taxon>Tracheophyta</taxon>
        <taxon>Spermatophyta</taxon>
        <taxon>Magnoliopsida</taxon>
        <taxon>eudicotyledons</taxon>
        <taxon>Gunneridae</taxon>
        <taxon>Pentapetalae</taxon>
        <taxon>rosids</taxon>
        <taxon>malvids</taxon>
        <taxon>Sapindales</taxon>
        <taxon>Sapindaceae</taxon>
        <taxon>Hippocastanoideae</taxon>
        <taxon>Acereae</taxon>
        <taxon>Acer</taxon>
    </lineage>
</organism>
<dbReference type="AlphaFoldDB" id="A0AA39VUV0"/>
<gene>
    <name evidence="2" type="ORF">LWI29_037763</name>
</gene>
<proteinExistence type="predicted"/>
<evidence type="ECO:0000313" key="2">
    <source>
        <dbReference type="EMBL" id="KAK0593502.1"/>
    </source>
</evidence>
<dbReference type="Proteomes" id="UP001168877">
    <property type="component" value="Unassembled WGS sequence"/>
</dbReference>
<evidence type="ECO:0000313" key="3">
    <source>
        <dbReference type="Proteomes" id="UP001168877"/>
    </source>
</evidence>
<feature type="region of interest" description="Disordered" evidence="1">
    <location>
        <begin position="88"/>
        <end position="122"/>
    </location>
</feature>
<comment type="caution">
    <text evidence="2">The sequence shown here is derived from an EMBL/GenBank/DDBJ whole genome shotgun (WGS) entry which is preliminary data.</text>
</comment>
<reference evidence="2" key="1">
    <citation type="journal article" date="2022" name="Plant J.">
        <title>Strategies of tolerance reflected in two North American maple genomes.</title>
        <authorList>
            <person name="McEvoy S.L."/>
            <person name="Sezen U.U."/>
            <person name="Trouern-Trend A."/>
            <person name="McMahon S.M."/>
            <person name="Schaberg P.G."/>
            <person name="Yang J."/>
            <person name="Wegrzyn J.L."/>
            <person name="Swenson N.G."/>
        </authorList>
    </citation>
    <scope>NUCLEOTIDE SEQUENCE</scope>
    <source>
        <strain evidence="2">NS2018</strain>
    </source>
</reference>
<dbReference type="EMBL" id="JAUESC010000380">
    <property type="protein sequence ID" value="KAK0593502.1"/>
    <property type="molecule type" value="Genomic_DNA"/>
</dbReference>